<evidence type="ECO:0000313" key="1">
    <source>
        <dbReference type="EMBL" id="SEQ07180.1"/>
    </source>
</evidence>
<dbReference type="EMBL" id="FOFX01000018">
    <property type="protein sequence ID" value="SEQ07180.1"/>
    <property type="molecule type" value="Genomic_DNA"/>
</dbReference>
<dbReference type="SUPFAM" id="SSF69279">
    <property type="entry name" value="Phage tail proteins"/>
    <property type="match status" value="1"/>
</dbReference>
<organism evidence="1 2">
    <name type="scientific">Nitrosomonas ureae</name>
    <dbReference type="NCBI Taxonomy" id="44577"/>
    <lineage>
        <taxon>Bacteria</taxon>
        <taxon>Pseudomonadati</taxon>
        <taxon>Pseudomonadota</taxon>
        <taxon>Betaproteobacteria</taxon>
        <taxon>Nitrosomonadales</taxon>
        <taxon>Nitrosomonadaceae</taxon>
        <taxon>Nitrosomonas</taxon>
    </lineage>
</organism>
<dbReference type="Proteomes" id="UP000181998">
    <property type="component" value="Unassembled WGS sequence"/>
</dbReference>
<proteinExistence type="predicted"/>
<accession>A0A1H9D136</accession>
<gene>
    <name evidence="1" type="ORF">SAMN05421510_101837</name>
</gene>
<dbReference type="OrthoDB" id="1907165at2"/>
<sequence>MANATAGSTYFAARPTLRVDGDIQQLLGESQLQSLLVEETTLGLFRCEANFINSGTKNSGVDFLYFDRQILDFGKVFSVEFGPPGSNGPVFAGRITGIEAHYPVNRPPEIQILAEDRLQDLRMERRTRSFENVTDTDVINQIASQHGLTAQVQVDGPTYRTLVQANQSDLAFLRERTTAIDAELWVDNRTLYAQNRSRRSAGTVTLTYKKELLEFTVLADLAHQRTSVRVSGWNVKDKQAIDVEAGESAIQAELNGGRSGSAVLARTLAERRERVVISTPISQQEAQKMAEARYRARARGFVRGQGVVTGDIRVRVGTTLVLKDLGLFFDGPYYVVLARHTFTLDDGFHTTFDVERPGLGGQP</sequence>
<name>A0A1H9D136_9PROT</name>
<reference evidence="1 2" key="1">
    <citation type="submission" date="2016-10" db="EMBL/GenBank/DDBJ databases">
        <authorList>
            <person name="de Groot N.N."/>
        </authorList>
    </citation>
    <scope>NUCLEOTIDE SEQUENCE [LARGE SCALE GENOMIC DNA]</scope>
    <source>
        <strain evidence="1 2">Nm9</strain>
    </source>
</reference>
<protein>
    <submittedName>
        <fullName evidence="1">Phage late control gene D protein (GPD)</fullName>
    </submittedName>
</protein>
<evidence type="ECO:0000313" key="2">
    <source>
        <dbReference type="Proteomes" id="UP000181998"/>
    </source>
</evidence>
<dbReference type="AlphaFoldDB" id="A0A1H9D136"/>
<dbReference type="Pfam" id="PF05954">
    <property type="entry name" value="Phage_GPD"/>
    <property type="match status" value="1"/>
</dbReference>